<name>A0A9X2NL46_9PSEU</name>
<dbReference type="AlphaFoldDB" id="A0A9X2NL46"/>
<evidence type="ECO:0000313" key="4">
    <source>
        <dbReference type="Proteomes" id="UP001144096"/>
    </source>
</evidence>
<dbReference type="EMBL" id="JAMXQV010000027">
    <property type="protein sequence ID" value="MCR6488780.1"/>
    <property type="molecule type" value="Genomic_DNA"/>
</dbReference>
<dbReference type="InterPro" id="IPR010610">
    <property type="entry name" value="EryCIII-like_C"/>
</dbReference>
<comment type="caution">
    <text evidence="3">The sequence shown here is derived from an EMBL/GenBank/DDBJ whole genome shotgun (WGS) entry which is preliminary data.</text>
</comment>
<evidence type="ECO:0000256" key="1">
    <source>
        <dbReference type="SAM" id="MobiDB-lite"/>
    </source>
</evidence>
<dbReference type="InterPro" id="IPR050426">
    <property type="entry name" value="Glycosyltransferase_28"/>
</dbReference>
<keyword evidence="4" id="KW-1185">Reference proteome</keyword>
<accession>A0A9X2NL46</accession>
<dbReference type="Gene3D" id="3.40.50.2000">
    <property type="entry name" value="Glycogen Phosphorylase B"/>
    <property type="match status" value="2"/>
</dbReference>
<organism evidence="3 4">
    <name type="scientific">Amycolatopsis iheyensis</name>
    <dbReference type="NCBI Taxonomy" id="2945988"/>
    <lineage>
        <taxon>Bacteria</taxon>
        <taxon>Bacillati</taxon>
        <taxon>Actinomycetota</taxon>
        <taxon>Actinomycetes</taxon>
        <taxon>Pseudonocardiales</taxon>
        <taxon>Pseudonocardiaceae</taxon>
        <taxon>Amycolatopsis</taxon>
    </lineage>
</organism>
<evidence type="ECO:0000259" key="2">
    <source>
        <dbReference type="Pfam" id="PF06722"/>
    </source>
</evidence>
<dbReference type="PANTHER" id="PTHR48050:SF13">
    <property type="entry name" value="STEROL 3-BETA-GLUCOSYLTRANSFERASE UGT80A2"/>
    <property type="match status" value="1"/>
</dbReference>
<proteinExistence type="predicted"/>
<evidence type="ECO:0000313" key="3">
    <source>
        <dbReference type="EMBL" id="MCR6488780.1"/>
    </source>
</evidence>
<feature type="domain" description="Erythromycin biosynthesis protein CIII-like C-terminal" evidence="2">
    <location>
        <begin position="244"/>
        <end position="355"/>
    </location>
</feature>
<feature type="region of interest" description="Disordered" evidence="1">
    <location>
        <begin position="165"/>
        <end position="203"/>
    </location>
</feature>
<reference evidence="3" key="1">
    <citation type="submission" date="2022-06" db="EMBL/GenBank/DDBJ databases">
        <title>Amycolatopsis iheyaensis sp. nov., a new species of the genus Amycolatopsis isolated from soil in Iheya island, Japan.</title>
        <authorList>
            <person name="Ngamcharungchit C."/>
            <person name="Kanto H."/>
            <person name="Take A."/>
            <person name="Intra B."/>
            <person name="Matsumoto A."/>
            <person name="Panbangred W."/>
            <person name="Inahashi Y."/>
        </authorList>
    </citation>
    <scope>NUCLEOTIDE SEQUENCE</scope>
    <source>
        <strain evidence="3">OK19-0408</strain>
    </source>
</reference>
<dbReference type="GO" id="GO:0016757">
    <property type="term" value="F:glycosyltransferase activity"/>
    <property type="evidence" value="ECO:0007669"/>
    <property type="project" value="UniProtKB-ARBA"/>
</dbReference>
<dbReference type="SUPFAM" id="SSF53756">
    <property type="entry name" value="UDP-Glycosyltransferase/glycogen phosphorylase"/>
    <property type="match status" value="1"/>
</dbReference>
<protein>
    <submittedName>
        <fullName evidence="3">Glycosyltransferase</fullName>
    </submittedName>
</protein>
<dbReference type="Pfam" id="PF06722">
    <property type="entry name" value="EryCIII-like_C"/>
    <property type="match status" value="1"/>
</dbReference>
<gene>
    <name evidence="3" type="ORF">M8542_38730</name>
</gene>
<sequence>MRILFGANPATGHVLPLLPLADAAAEAGHDVAFLTASSMTPHLGGRRLLAAGPPLPEVITENLRRVGSARTLGPGAAELLAGTRVDLTWDEALAEAARHEPDLLVGEELDVVIPLLAAHLDVPWAEHAVCAPMPPEFTEPFRARADGQHASRALKPRDRLAVLDPFPDSLRRPADTAVPPDRIPIRPDGTAGQSTGHPVPPRPEGMPRALVTMGTSVNDPALVSAIAESVAKAGFDVLVTAAPDRVRTGPRVHAIGFTPLRTLLPEVDVVIGAAGTGTLLATLAAGVPTVLYPVLADQPSNAARAEERGAARTIADATWAGAAARRVFEKPSFGRAAREVAAEIAAMNSPAQALTALLARHP</sequence>
<dbReference type="PANTHER" id="PTHR48050">
    <property type="entry name" value="STEROL 3-BETA-GLUCOSYLTRANSFERASE"/>
    <property type="match status" value="1"/>
</dbReference>
<dbReference type="RefSeq" id="WP_257925343.1">
    <property type="nucleotide sequence ID" value="NZ_JAMXQV010000027.1"/>
</dbReference>
<dbReference type="Proteomes" id="UP001144096">
    <property type="component" value="Unassembled WGS sequence"/>
</dbReference>